<protein>
    <submittedName>
        <fullName evidence="2">DUF1385 domain-containing protein</fullName>
    </submittedName>
</protein>
<feature type="transmembrane region" description="Helical" evidence="1">
    <location>
        <begin position="217"/>
        <end position="238"/>
    </location>
</feature>
<sequence>MMRSPHALAVAVRLPDGSVVLKEEPYLSLTNRYPLLKLPFLRGPVIFLEALITGVRALAYSAQAALEEEERQLGWGTLALTLGSAFLLAFLFFGFLPHWLTGLFGTLLHYPLTPADFLFHVIDGGIKLGFILLYIWGISWFRDIRRVFQYHGAEHKTICTYEAGEPLEVAHACRHDTCHPRCGTSFLLVVLLVSLFIFTVFFPWFPKLTRLGLANSFIQVLIKVLLMFPIAAVSYEIIRWSGNHPDRPLARVLLWPGLATQRLTALEPDETQIEVALVALKAVLAREKANSMESKL</sequence>
<dbReference type="InterPro" id="IPR010787">
    <property type="entry name" value="DUF1385"/>
</dbReference>
<feature type="transmembrane region" description="Helical" evidence="1">
    <location>
        <begin position="117"/>
        <end position="136"/>
    </location>
</feature>
<feature type="transmembrane region" description="Helical" evidence="1">
    <location>
        <begin position="46"/>
        <end position="66"/>
    </location>
</feature>
<evidence type="ECO:0000256" key="1">
    <source>
        <dbReference type="SAM" id="Phobius"/>
    </source>
</evidence>
<reference evidence="2" key="1">
    <citation type="journal article" date="2020" name="mSystems">
        <title>Genome- and Community-Level Interaction Insights into Carbon Utilization and Element Cycling Functions of Hydrothermarchaeota in Hydrothermal Sediment.</title>
        <authorList>
            <person name="Zhou Z."/>
            <person name="Liu Y."/>
            <person name="Xu W."/>
            <person name="Pan J."/>
            <person name="Luo Z.H."/>
            <person name="Li M."/>
        </authorList>
    </citation>
    <scope>NUCLEOTIDE SEQUENCE [LARGE SCALE GENOMIC DNA]</scope>
    <source>
        <strain evidence="2">SpSt-853</strain>
    </source>
</reference>
<gene>
    <name evidence="2" type="ORF">ENW48_05410</name>
</gene>
<keyword evidence="1" id="KW-0472">Membrane</keyword>
<dbReference type="AlphaFoldDB" id="A0A7C5ALP6"/>
<feature type="transmembrane region" description="Helical" evidence="1">
    <location>
        <begin position="73"/>
        <end position="97"/>
    </location>
</feature>
<feature type="transmembrane region" description="Helical" evidence="1">
    <location>
        <begin position="184"/>
        <end position="205"/>
    </location>
</feature>
<dbReference type="EMBL" id="DTKJ01000040">
    <property type="protein sequence ID" value="HGZ11635.1"/>
    <property type="molecule type" value="Genomic_DNA"/>
</dbReference>
<organism evidence="2">
    <name type="scientific">Desulfobacca acetoxidans</name>
    <dbReference type="NCBI Taxonomy" id="60893"/>
    <lineage>
        <taxon>Bacteria</taxon>
        <taxon>Pseudomonadati</taxon>
        <taxon>Thermodesulfobacteriota</taxon>
        <taxon>Desulfobaccia</taxon>
        <taxon>Desulfobaccales</taxon>
        <taxon>Desulfobaccaceae</taxon>
        <taxon>Desulfobacca</taxon>
    </lineage>
</organism>
<dbReference type="PANTHER" id="PTHR42867">
    <property type="entry name" value="MEMBRANE PROTEIN-RELATED"/>
    <property type="match status" value="1"/>
</dbReference>
<dbReference type="PANTHER" id="PTHR42867:SF1">
    <property type="entry name" value="MEMBRANE PROTEIN-RELATED"/>
    <property type="match status" value="1"/>
</dbReference>
<keyword evidence="1" id="KW-1133">Transmembrane helix</keyword>
<proteinExistence type="predicted"/>
<comment type="caution">
    <text evidence="2">The sequence shown here is derived from an EMBL/GenBank/DDBJ whole genome shotgun (WGS) entry which is preliminary data.</text>
</comment>
<name>A0A7C5ALP6_9BACT</name>
<evidence type="ECO:0000313" key="2">
    <source>
        <dbReference type="EMBL" id="HGZ11635.1"/>
    </source>
</evidence>
<dbReference type="Pfam" id="PF07136">
    <property type="entry name" value="DUF1385"/>
    <property type="match status" value="1"/>
</dbReference>
<keyword evidence="1" id="KW-0812">Transmembrane</keyword>
<accession>A0A7C5ALP6</accession>